<name>A0AA89BXK3_PINIB</name>
<evidence type="ECO:0000313" key="1">
    <source>
        <dbReference type="EMBL" id="KAK3091273.1"/>
    </source>
</evidence>
<dbReference type="AlphaFoldDB" id="A0AA89BXK3"/>
<reference evidence="1" key="1">
    <citation type="submission" date="2019-08" db="EMBL/GenBank/DDBJ databases">
        <title>The improved chromosome-level genome for the pearl oyster Pinctada fucata martensii using PacBio sequencing and Hi-C.</title>
        <authorList>
            <person name="Zheng Z."/>
        </authorList>
    </citation>
    <scope>NUCLEOTIDE SEQUENCE</scope>
    <source>
        <strain evidence="1">ZZ-2019</strain>
        <tissue evidence="1">Adductor muscle</tissue>
    </source>
</reference>
<dbReference type="EMBL" id="VSWD01000010">
    <property type="protein sequence ID" value="KAK3091273.1"/>
    <property type="molecule type" value="Genomic_DNA"/>
</dbReference>
<gene>
    <name evidence="1" type="ORF">FSP39_018511</name>
</gene>
<sequence length="322" mass="34101">MTVVERVNDSIALQKSMQTTCAGKINTTSSTCQQCVKAHPQQPAPSGNKVEQVFSTVFLPAVKTGNLLKFLADTAGQEVVVKLFGKNIEKLGKALGSTAQQAGGLLLGGAKDLVGSVGDAFKDLGGKLTSLTSDIGHGLDNFASSVSNFGHGFEHSLQNIGNSLTNGATDAANAIAHTAENVGKQISHGVENIGHSIGHAIGHIFGRRSVCPNCDKIEGKSSQQIIDGICGSDYMTKQNGVITEINHMQNIYSASVNTTIIHKVEYDPTSIDTSQGVQFTKVFITYTVDGKPIRFSSGAHLRLTDLPTMSESLSMEIYEAYV</sequence>
<organism evidence="1 2">
    <name type="scientific">Pinctada imbricata</name>
    <name type="common">Atlantic pearl-oyster</name>
    <name type="synonym">Pinctada martensii</name>
    <dbReference type="NCBI Taxonomy" id="66713"/>
    <lineage>
        <taxon>Eukaryota</taxon>
        <taxon>Metazoa</taxon>
        <taxon>Spiralia</taxon>
        <taxon>Lophotrochozoa</taxon>
        <taxon>Mollusca</taxon>
        <taxon>Bivalvia</taxon>
        <taxon>Autobranchia</taxon>
        <taxon>Pteriomorphia</taxon>
        <taxon>Pterioida</taxon>
        <taxon>Pterioidea</taxon>
        <taxon>Pteriidae</taxon>
        <taxon>Pinctada</taxon>
    </lineage>
</organism>
<dbReference type="Gene3D" id="1.20.120.20">
    <property type="entry name" value="Apolipoprotein"/>
    <property type="match status" value="1"/>
</dbReference>
<evidence type="ECO:0000313" key="2">
    <source>
        <dbReference type="Proteomes" id="UP001186944"/>
    </source>
</evidence>
<dbReference type="Proteomes" id="UP001186944">
    <property type="component" value="Unassembled WGS sequence"/>
</dbReference>
<accession>A0AA89BXK3</accession>
<keyword evidence="2" id="KW-1185">Reference proteome</keyword>
<proteinExistence type="predicted"/>
<comment type="caution">
    <text evidence="1">The sequence shown here is derived from an EMBL/GenBank/DDBJ whole genome shotgun (WGS) entry which is preliminary data.</text>
</comment>
<protein>
    <submittedName>
        <fullName evidence="1">Uncharacterized protein</fullName>
    </submittedName>
</protein>